<keyword evidence="4" id="KW-0808">Transferase</keyword>
<evidence type="ECO:0000256" key="5">
    <source>
        <dbReference type="ARBA" id="ARBA00022741"/>
    </source>
</evidence>
<dbReference type="PANTHER" id="PTHR43711:SF26">
    <property type="entry name" value="SENSOR HISTIDINE KINASE RCSC"/>
    <property type="match status" value="1"/>
</dbReference>
<keyword evidence="9" id="KW-0812">Transmembrane</keyword>
<keyword evidence="12" id="KW-1185">Reference proteome</keyword>
<dbReference type="PROSITE" id="PS50109">
    <property type="entry name" value="HIS_KIN"/>
    <property type="match status" value="1"/>
</dbReference>
<dbReference type="InterPro" id="IPR050736">
    <property type="entry name" value="Sensor_HK_Regulatory"/>
</dbReference>
<name>A0ABS2QCT5_9BACL</name>
<dbReference type="RefSeq" id="WP_205007502.1">
    <property type="nucleotide sequence ID" value="NZ_CBCRXA010000005.1"/>
</dbReference>
<dbReference type="Pfam" id="PF00512">
    <property type="entry name" value="HisKA"/>
    <property type="match status" value="1"/>
</dbReference>
<dbReference type="SUPFAM" id="SSF47384">
    <property type="entry name" value="Homodimeric domain of signal transducing histidine kinase"/>
    <property type="match status" value="1"/>
</dbReference>
<dbReference type="Proteomes" id="UP000823201">
    <property type="component" value="Unassembled WGS sequence"/>
</dbReference>
<keyword evidence="7" id="KW-0067">ATP-binding</keyword>
<evidence type="ECO:0000256" key="1">
    <source>
        <dbReference type="ARBA" id="ARBA00000085"/>
    </source>
</evidence>
<evidence type="ECO:0000313" key="11">
    <source>
        <dbReference type="EMBL" id="MBM7658959.1"/>
    </source>
</evidence>
<dbReference type="InterPro" id="IPR003594">
    <property type="entry name" value="HATPase_dom"/>
</dbReference>
<dbReference type="SUPFAM" id="SSF55874">
    <property type="entry name" value="ATPase domain of HSP90 chaperone/DNA topoisomerase II/histidine kinase"/>
    <property type="match status" value="1"/>
</dbReference>
<keyword evidence="5" id="KW-0547">Nucleotide-binding</keyword>
<evidence type="ECO:0000256" key="9">
    <source>
        <dbReference type="SAM" id="Phobius"/>
    </source>
</evidence>
<dbReference type="CDD" id="cd00075">
    <property type="entry name" value="HATPase"/>
    <property type="match status" value="1"/>
</dbReference>
<evidence type="ECO:0000256" key="3">
    <source>
        <dbReference type="ARBA" id="ARBA00022553"/>
    </source>
</evidence>
<dbReference type="Gene3D" id="1.10.287.130">
    <property type="match status" value="1"/>
</dbReference>
<evidence type="ECO:0000256" key="2">
    <source>
        <dbReference type="ARBA" id="ARBA00012438"/>
    </source>
</evidence>
<sequence>MFRKTFIRLTLLYAVLLILLISIFGAMIYGYEQGRTFHDSNRMLQKSVVEKIHFMENTPKAVWSRSLALLREPDAGPQHGPGALLNWIIYDSKGKKVVSSLDGQYSVKAVNTSFRLLKIQQDNQIVEKTIGDYAFHIIDKKTRVNGKMYQVSVIMDVTTEKKMLHELLLIILTGIALGAVVCVLAGYFLAKRSLRPIEKAWEKQSRFVADASHELRTPLSIIQLKIEGLLRQPKRQIQDTGEDIAVMLEETRRLSKLVGSLLTLARSDANRLEVLLAPLDLKKLIRKVTEPFTEMAAFEEKNFKIELDQQPLMISGDEQRVHQLLVILLDNAMKFTKEGGTVSVSCWRETKYACLTVADSGQGISAKDLPHIFERFYQADISRSSGKGTGLGLSIAQWIVGMHRGKIEAKSEMGKGTSFIVRLPLLKKEASLQAPESEE</sequence>
<dbReference type="InterPro" id="IPR005467">
    <property type="entry name" value="His_kinase_dom"/>
</dbReference>
<organism evidence="11 12">
    <name type="scientific">Sporolactobacillus spathodeae</name>
    <dbReference type="NCBI Taxonomy" id="1465502"/>
    <lineage>
        <taxon>Bacteria</taxon>
        <taxon>Bacillati</taxon>
        <taxon>Bacillota</taxon>
        <taxon>Bacilli</taxon>
        <taxon>Bacillales</taxon>
        <taxon>Sporolactobacillaceae</taxon>
        <taxon>Sporolactobacillus</taxon>
    </lineage>
</organism>
<comment type="caution">
    <text evidence="11">The sequence shown here is derived from an EMBL/GenBank/DDBJ whole genome shotgun (WGS) entry which is preliminary data.</text>
</comment>
<accession>A0ABS2QCT5</accession>
<dbReference type="Pfam" id="PF02518">
    <property type="entry name" value="HATPase_c"/>
    <property type="match status" value="1"/>
</dbReference>
<dbReference type="SMART" id="SM00388">
    <property type="entry name" value="HisKA"/>
    <property type="match status" value="1"/>
</dbReference>
<dbReference type="InterPro" id="IPR004358">
    <property type="entry name" value="Sig_transdc_His_kin-like_C"/>
</dbReference>
<dbReference type="SMART" id="SM00387">
    <property type="entry name" value="HATPase_c"/>
    <property type="match status" value="1"/>
</dbReference>
<evidence type="ECO:0000256" key="6">
    <source>
        <dbReference type="ARBA" id="ARBA00022777"/>
    </source>
</evidence>
<evidence type="ECO:0000259" key="10">
    <source>
        <dbReference type="PROSITE" id="PS50109"/>
    </source>
</evidence>
<dbReference type="InterPro" id="IPR036890">
    <property type="entry name" value="HATPase_C_sf"/>
</dbReference>
<proteinExistence type="predicted"/>
<dbReference type="EMBL" id="JAFBEV010000028">
    <property type="protein sequence ID" value="MBM7658959.1"/>
    <property type="molecule type" value="Genomic_DNA"/>
</dbReference>
<dbReference type="PANTHER" id="PTHR43711">
    <property type="entry name" value="TWO-COMPONENT HISTIDINE KINASE"/>
    <property type="match status" value="1"/>
</dbReference>
<reference evidence="11 12" key="1">
    <citation type="submission" date="2021-01" db="EMBL/GenBank/DDBJ databases">
        <title>Genomic Encyclopedia of Type Strains, Phase IV (KMG-IV): sequencing the most valuable type-strain genomes for metagenomic binning, comparative biology and taxonomic classification.</title>
        <authorList>
            <person name="Goeker M."/>
        </authorList>
    </citation>
    <scope>NUCLEOTIDE SEQUENCE [LARGE SCALE GENOMIC DNA]</scope>
    <source>
        <strain evidence="11 12">DSM 100968</strain>
    </source>
</reference>
<dbReference type="EC" id="2.7.13.3" evidence="2"/>
<evidence type="ECO:0000256" key="8">
    <source>
        <dbReference type="ARBA" id="ARBA00023012"/>
    </source>
</evidence>
<keyword evidence="9" id="KW-0472">Membrane</keyword>
<gene>
    <name evidence="11" type="ORF">JOC27_002422</name>
</gene>
<dbReference type="CDD" id="cd00082">
    <property type="entry name" value="HisKA"/>
    <property type="match status" value="1"/>
</dbReference>
<comment type="catalytic activity">
    <reaction evidence="1">
        <text>ATP + protein L-histidine = ADP + protein N-phospho-L-histidine.</text>
        <dbReference type="EC" id="2.7.13.3"/>
    </reaction>
</comment>
<dbReference type="InterPro" id="IPR036097">
    <property type="entry name" value="HisK_dim/P_sf"/>
</dbReference>
<feature type="transmembrane region" description="Helical" evidence="9">
    <location>
        <begin position="167"/>
        <end position="190"/>
    </location>
</feature>
<feature type="domain" description="Histidine kinase" evidence="10">
    <location>
        <begin position="210"/>
        <end position="427"/>
    </location>
</feature>
<evidence type="ECO:0000313" key="12">
    <source>
        <dbReference type="Proteomes" id="UP000823201"/>
    </source>
</evidence>
<dbReference type="PRINTS" id="PR00344">
    <property type="entry name" value="BCTRLSENSOR"/>
</dbReference>
<keyword evidence="6 11" id="KW-0418">Kinase</keyword>
<protein>
    <recommendedName>
        <fullName evidence="2">histidine kinase</fullName>
        <ecNumber evidence="2">2.7.13.3</ecNumber>
    </recommendedName>
</protein>
<dbReference type="GO" id="GO:0016301">
    <property type="term" value="F:kinase activity"/>
    <property type="evidence" value="ECO:0007669"/>
    <property type="project" value="UniProtKB-KW"/>
</dbReference>
<dbReference type="Gene3D" id="3.30.565.10">
    <property type="entry name" value="Histidine kinase-like ATPase, C-terminal domain"/>
    <property type="match status" value="1"/>
</dbReference>
<dbReference type="InterPro" id="IPR003661">
    <property type="entry name" value="HisK_dim/P_dom"/>
</dbReference>
<feature type="transmembrane region" description="Helical" evidence="9">
    <location>
        <begin position="12"/>
        <end position="31"/>
    </location>
</feature>
<evidence type="ECO:0000256" key="4">
    <source>
        <dbReference type="ARBA" id="ARBA00022679"/>
    </source>
</evidence>
<keyword evidence="9" id="KW-1133">Transmembrane helix</keyword>
<evidence type="ECO:0000256" key="7">
    <source>
        <dbReference type="ARBA" id="ARBA00022840"/>
    </source>
</evidence>
<keyword evidence="3" id="KW-0597">Phosphoprotein</keyword>
<keyword evidence="8" id="KW-0902">Two-component regulatory system</keyword>